<dbReference type="Gene3D" id="3.90.1170.50">
    <property type="entry name" value="Aldehyde oxidase/xanthine dehydrogenase, a/b hammerhead"/>
    <property type="match status" value="1"/>
</dbReference>
<dbReference type="Proteomes" id="UP000190105">
    <property type="component" value="Unassembled WGS sequence"/>
</dbReference>
<organism evidence="2 3">
    <name type="scientific">Caloramator quimbayensis</name>
    <dbReference type="NCBI Taxonomy" id="1147123"/>
    <lineage>
        <taxon>Bacteria</taxon>
        <taxon>Bacillati</taxon>
        <taxon>Bacillota</taxon>
        <taxon>Clostridia</taxon>
        <taxon>Eubacteriales</taxon>
        <taxon>Clostridiaceae</taxon>
        <taxon>Caloramator</taxon>
    </lineage>
</organism>
<dbReference type="InterPro" id="IPR016208">
    <property type="entry name" value="Ald_Oxase/xanthine_DH-like"/>
</dbReference>
<keyword evidence="3" id="KW-1185">Reference proteome</keyword>
<gene>
    <name evidence="2" type="ORF">SAMN05443428_12615</name>
</gene>
<dbReference type="GO" id="GO:0016491">
    <property type="term" value="F:oxidoreductase activity"/>
    <property type="evidence" value="ECO:0007669"/>
    <property type="project" value="InterPro"/>
</dbReference>
<dbReference type="SUPFAM" id="SSF56003">
    <property type="entry name" value="Molybdenum cofactor-binding domain"/>
    <property type="match status" value="1"/>
</dbReference>
<dbReference type="Pfam" id="PF02738">
    <property type="entry name" value="MoCoBD_1"/>
    <property type="match status" value="1"/>
</dbReference>
<dbReference type="SUPFAM" id="SSF54665">
    <property type="entry name" value="CO dehydrogenase molybdoprotein N-domain-like"/>
    <property type="match status" value="1"/>
</dbReference>
<evidence type="ECO:0000313" key="2">
    <source>
        <dbReference type="EMBL" id="SKA97720.1"/>
    </source>
</evidence>
<dbReference type="Pfam" id="PF20256">
    <property type="entry name" value="MoCoBD_2"/>
    <property type="match status" value="2"/>
</dbReference>
<reference evidence="3" key="1">
    <citation type="submission" date="2017-02" db="EMBL/GenBank/DDBJ databases">
        <authorList>
            <person name="Varghese N."/>
            <person name="Submissions S."/>
        </authorList>
    </citation>
    <scope>NUCLEOTIDE SEQUENCE [LARGE SCALE GENOMIC DNA]</scope>
    <source>
        <strain evidence="3">USBA 833</strain>
    </source>
</reference>
<dbReference type="EMBL" id="FUYH01000026">
    <property type="protein sequence ID" value="SKA97720.1"/>
    <property type="molecule type" value="Genomic_DNA"/>
</dbReference>
<evidence type="ECO:0000313" key="3">
    <source>
        <dbReference type="Proteomes" id="UP000190105"/>
    </source>
</evidence>
<proteinExistence type="predicted"/>
<dbReference type="InterPro" id="IPR037165">
    <property type="entry name" value="AldOxase/xan_DH_Mopterin-bd_sf"/>
</dbReference>
<dbReference type="Gene3D" id="3.30.365.10">
    <property type="entry name" value="Aldehyde oxidase/xanthine dehydrogenase, molybdopterin binding domain"/>
    <property type="match status" value="4"/>
</dbReference>
<dbReference type="InterPro" id="IPR000674">
    <property type="entry name" value="Ald_Oxase/Xan_DH_a/b"/>
</dbReference>
<dbReference type="RefSeq" id="WP_078697489.1">
    <property type="nucleotide sequence ID" value="NZ_FUYH01000026.1"/>
</dbReference>
<dbReference type="InterPro" id="IPR036856">
    <property type="entry name" value="Ald_Oxase/Xan_DH_a/b_sf"/>
</dbReference>
<feature type="domain" description="Aldehyde oxidase/xanthine dehydrogenase a/b hammerhead" evidence="1">
    <location>
        <begin position="19"/>
        <end position="122"/>
    </location>
</feature>
<dbReference type="PANTHER" id="PTHR11908:SF157">
    <property type="entry name" value="XANTHINE DEHYDROGENASE SUBUNIT D-RELATED"/>
    <property type="match status" value="1"/>
</dbReference>
<name>A0A1T4Y7M5_9CLOT</name>
<dbReference type="OrthoDB" id="9759099at2"/>
<dbReference type="AlphaFoldDB" id="A0A1T4Y7M5"/>
<dbReference type="Pfam" id="PF01315">
    <property type="entry name" value="Ald_Xan_dh_C"/>
    <property type="match status" value="1"/>
</dbReference>
<dbReference type="PANTHER" id="PTHR11908">
    <property type="entry name" value="XANTHINE DEHYDROGENASE"/>
    <property type="match status" value="1"/>
</dbReference>
<dbReference type="InterPro" id="IPR046867">
    <property type="entry name" value="AldOxase/xan_DH_MoCoBD2"/>
</dbReference>
<dbReference type="GO" id="GO:0005506">
    <property type="term" value="F:iron ion binding"/>
    <property type="evidence" value="ECO:0007669"/>
    <property type="project" value="InterPro"/>
</dbReference>
<protein>
    <submittedName>
        <fullName evidence="2">CO or xanthine dehydrogenase, Mo-binding subunit</fullName>
    </submittedName>
</protein>
<evidence type="ECO:0000259" key="1">
    <source>
        <dbReference type="SMART" id="SM01008"/>
    </source>
</evidence>
<sequence>MGRDIALSIRRDDAIAKISGEAKYTCDVKFENMLYGKTLRSKIARGKIKSIKYPSLPEGYYIVDKDDVPKPNKLKILKSDMSVFAQDVVNYVGEPIALVVGEDKEIIDNILSKIEVEYENIQPILTLEEGLNTKEPIYGDNNLFADYVVEKGDINEVKNRASYVYEGEYETGYQEQFYLETQGIIADFKDGKITIYGSMQCPYYIKNALLDFFKADSDKIRVVQLTTGGGFGGKEDYPSLIAAQAAAASIKCKRPVKIVYDRDEDIEFTTKRHPSKIKLKSYLDDNFKVIGMEADIILDGGAYASLSEVVLQRAMFAISGVYNIENLYVKGRAVATNKAISGAFRGFGAPQAFFAIEIHMEHIAKKFNLNPLDFKINNLIKRGDKSSTGGTFRDEIKLKEMIKRAEIMSSYNEKKSRFKEERKEGKLKGIGMSLFFHGGGFTGSGERDHIKAKVKLLKKIDETVEILISNVEMGQGAMTTSRKIVAYTLNIPIEKVIFENPDTDRVPDSGPTVASRTTVVVGELLREAAEELKNRWNENETLIVEADYKYPEGYEWDGDKFKGDAYTSYSFGVNVVEVEVDSITYESTIKNVYAVYDIGQAIDERIVKGQIDGGIVQGLGYAGIEVMENKEGRFLQRTSSDYIIPTSKDVPYIYSELLCEPFKYGPYGAKALGELTFVGSPPAYALSVEDALGLEISNIPVRPENILEVLRHGK</sequence>
<accession>A0A1T4Y7M5</accession>
<dbReference type="InterPro" id="IPR008274">
    <property type="entry name" value="AldOxase/xan_DH_MoCoBD1"/>
</dbReference>
<dbReference type="SMART" id="SM01008">
    <property type="entry name" value="Ald_Xan_dh_C"/>
    <property type="match status" value="1"/>
</dbReference>
<dbReference type="STRING" id="1147123.SAMN05443428_12615"/>